<protein>
    <recommendedName>
        <fullName evidence="1">Reverse transcriptase Ty1/copia-type domain-containing protein</fullName>
    </recommendedName>
</protein>
<dbReference type="PANTHER" id="PTHR11439:SF440">
    <property type="entry name" value="INTEGRASE CATALYTIC DOMAIN-CONTAINING PROTEIN"/>
    <property type="match status" value="1"/>
</dbReference>
<gene>
    <name evidence="2" type="ORF">CEURO_LOCUS15112</name>
</gene>
<evidence type="ECO:0000313" key="2">
    <source>
        <dbReference type="EMBL" id="CAH9100802.1"/>
    </source>
</evidence>
<feature type="domain" description="Reverse transcriptase Ty1/copia-type" evidence="1">
    <location>
        <begin position="37"/>
        <end position="279"/>
    </location>
</feature>
<dbReference type="InterPro" id="IPR043502">
    <property type="entry name" value="DNA/RNA_pol_sf"/>
</dbReference>
<reference evidence="2" key="1">
    <citation type="submission" date="2022-07" db="EMBL/GenBank/DDBJ databases">
        <authorList>
            <person name="Macas J."/>
            <person name="Novak P."/>
            <person name="Neumann P."/>
        </authorList>
    </citation>
    <scope>NUCLEOTIDE SEQUENCE</scope>
</reference>
<accession>A0A9P0ZHS7</accession>
<organism evidence="2 3">
    <name type="scientific">Cuscuta europaea</name>
    <name type="common">European dodder</name>
    <dbReference type="NCBI Taxonomy" id="41803"/>
    <lineage>
        <taxon>Eukaryota</taxon>
        <taxon>Viridiplantae</taxon>
        <taxon>Streptophyta</taxon>
        <taxon>Embryophyta</taxon>
        <taxon>Tracheophyta</taxon>
        <taxon>Spermatophyta</taxon>
        <taxon>Magnoliopsida</taxon>
        <taxon>eudicotyledons</taxon>
        <taxon>Gunneridae</taxon>
        <taxon>Pentapetalae</taxon>
        <taxon>asterids</taxon>
        <taxon>lamiids</taxon>
        <taxon>Solanales</taxon>
        <taxon>Convolvulaceae</taxon>
        <taxon>Cuscuteae</taxon>
        <taxon>Cuscuta</taxon>
        <taxon>Cuscuta subgen. Cuscuta</taxon>
    </lineage>
</organism>
<dbReference type="InterPro" id="IPR013103">
    <property type="entry name" value="RVT_2"/>
</dbReference>
<dbReference type="EMBL" id="CAMAPE010000038">
    <property type="protein sequence ID" value="CAH9100802.1"/>
    <property type="molecule type" value="Genomic_DNA"/>
</dbReference>
<dbReference type="AlphaFoldDB" id="A0A9P0ZHS7"/>
<dbReference type="OrthoDB" id="128382at2759"/>
<comment type="caution">
    <text evidence="2">The sequence shown here is derived from an EMBL/GenBank/DDBJ whole genome shotgun (WGS) entry which is preliminary data.</text>
</comment>
<dbReference type="SUPFAM" id="SSF56672">
    <property type="entry name" value="DNA/RNA polymerases"/>
    <property type="match status" value="1"/>
</dbReference>
<name>A0A9P0ZHS7_CUSEU</name>
<proteinExistence type="predicted"/>
<keyword evidence="3" id="KW-1185">Reference proteome</keyword>
<dbReference type="Pfam" id="PF07727">
    <property type="entry name" value="RVT_2"/>
    <property type="match status" value="1"/>
</dbReference>
<evidence type="ECO:0000313" key="3">
    <source>
        <dbReference type="Proteomes" id="UP001152484"/>
    </source>
</evidence>
<dbReference type="Proteomes" id="UP001152484">
    <property type="component" value="Unassembled WGS sequence"/>
</dbReference>
<dbReference type="CDD" id="cd09272">
    <property type="entry name" value="RNase_HI_RT_Ty1"/>
    <property type="match status" value="1"/>
</dbReference>
<evidence type="ECO:0000259" key="1">
    <source>
        <dbReference type="Pfam" id="PF07727"/>
    </source>
</evidence>
<sequence length="508" mass="58484">MDSISLMEKLNLIKKDALSKPEWKRAVLEEMEALEKNQTWKLVELPKNKPTVGCRWIFNPKFKADGSLERYKARLVAKGYTKTYGIDYKETFAPVAKLNTVRILLSLAANLDWPLQQLDVKNAFLNGKLEEEVYMEPPPGFENKFGLKVCRLEKALYGLKQSPRAWFDRFTKFIKKQGFNQAQADHTLFMKFSGKGEIAILIVYVDDIILTGNYHTETKRLKDKLAHEFEIKDLGNLKFFLGMEIARSKKGIVVSQRKYVLDLLQETGMSACKPADTPIDPSQKLGDIKEGNPVDIHQYQRLVGKLIYLAHTRPDIAFAVSMVSQFMHHPFQEHLDATYRILRYLKSCPGKGLFFKKGNNRKIEAFTDADYAGSISDRRSTSGYCTYVWGNLVTWRSKKQNVVARSSAESEFRAMANGICELLWIKRVITELKMEIELPMKLYCDNKAAISIAHNPVLHDRTKHIEVDNISLKRRLKLESFVHHLYPLKIKQLISSPKGYLDLYLSYL</sequence>
<dbReference type="PANTHER" id="PTHR11439">
    <property type="entry name" value="GAG-POL-RELATED RETROTRANSPOSON"/>
    <property type="match status" value="1"/>
</dbReference>